<comment type="catalytic activity">
    <reaction evidence="14">
        <text>1-hexadecanoyl-2-(9Z,12Z-octadecadienoyl)-sn-glycero-3-phosphocholine + H2O = (9Z,12Z)-octadecadienoate + 1-hexadecanoyl-sn-glycero-3-phosphocholine + H(+)</text>
        <dbReference type="Rhea" id="RHEA:40811"/>
        <dbReference type="ChEBI" id="CHEBI:15377"/>
        <dbReference type="ChEBI" id="CHEBI:15378"/>
        <dbReference type="ChEBI" id="CHEBI:30245"/>
        <dbReference type="ChEBI" id="CHEBI:72998"/>
        <dbReference type="ChEBI" id="CHEBI:73002"/>
    </reaction>
    <physiologicalReaction direction="left-to-right" evidence="14">
        <dbReference type="Rhea" id="RHEA:40812"/>
    </physiologicalReaction>
</comment>
<comment type="similarity">
    <text evidence="2">Belongs to the 'GDSL' lipolytic enzyme family. Phospholipase B1 subfamily.</text>
</comment>
<dbReference type="InterPro" id="IPR036514">
    <property type="entry name" value="SGNH_hydro_sf"/>
</dbReference>
<evidence type="ECO:0000256" key="32">
    <source>
        <dbReference type="ARBA" id="ARBA00048386"/>
    </source>
</evidence>
<evidence type="ECO:0000256" key="7">
    <source>
        <dbReference type="ARBA" id="ARBA00022737"/>
    </source>
</evidence>
<evidence type="ECO:0000256" key="18">
    <source>
        <dbReference type="ARBA" id="ARBA00031485"/>
    </source>
</evidence>
<keyword evidence="6 43" id="KW-0732">Signal</keyword>
<evidence type="ECO:0000313" key="45">
    <source>
        <dbReference type="RefSeq" id="XP_026668990.1"/>
    </source>
</evidence>
<keyword evidence="10" id="KW-0443">Lipid metabolism</keyword>
<gene>
    <name evidence="45" type="primary">LOC108624530</name>
</gene>
<dbReference type="InterPro" id="IPR001087">
    <property type="entry name" value="GDSL"/>
</dbReference>
<evidence type="ECO:0000256" key="9">
    <source>
        <dbReference type="ARBA" id="ARBA00022989"/>
    </source>
</evidence>
<comment type="catalytic activity">
    <reaction evidence="31">
        <text>1-octadecanoyl-2-(9Z,12Z)-octadecadienoyl-sn-glycerol + H2O = 1-octadecanoyl-sn-glycerol + (9Z,12Z)-octadecadienoate + H(+)</text>
        <dbReference type="Rhea" id="RHEA:40927"/>
        <dbReference type="ChEBI" id="CHEBI:15377"/>
        <dbReference type="ChEBI" id="CHEBI:15378"/>
        <dbReference type="ChEBI" id="CHEBI:30245"/>
        <dbReference type="ChEBI" id="CHEBI:75550"/>
        <dbReference type="ChEBI" id="CHEBI:77097"/>
    </reaction>
    <physiologicalReaction direction="left-to-right" evidence="31">
        <dbReference type="Rhea" id="RHEA:40928"/>
    </physiologicalReaction>
</comment>
<comment type="catalytic activity">
    <reaction evidence="25">
        <text>2,3-di-(9Z)-octadecenoyl-sn-glycerol + H2O = 3-(9Z-octadecenoyl)-sn-glycerol + (9Z)-octadecenoate + H(+)</text>
        <dbReference type="Rhea" id="RHEA:42604"/>
        <dbReference type="ChEBI" id="CHEBI:15377"/>
        <dbReference type="ChEBI" id="CHEBI:15378"/>
        <dbReference type="ChEBI" id="CHEBI:30823"/>
        <dbReference type="ChEBI" id="CHEBI:75824"/>
        <dbReference type="ChEBI" id="CHEBI:75938"/>
    </reaction>
    <physiologicalReaction direction="left-to-right" evidence="25">
        <dbReference type="Rhea" id="RHEA:42605"/>
    </physiologicalReaction>
</comment>
<comment type="catalytic activity">
    <reaction evidence="29">
        <text>1,2-dihexadecanoyl-sn-glycero-3-phosphocholine + H2O = 1-hexadecanoyl-sn-glycero-3-phosphocholine + hexadecanoate + H(+)</text>
        <dbReference type="Rhea" id="RHEA:41223"/>
        <dbReference type="ChEBI" id="CHEBI:7896"/>
        <dbReference type="ChEBI" id="CHEBI:15377"/>
        <dbReference type="ChEBI" id="CHEBI:15378"/>
        <dbReference type="ChEBI" id="CHEBI:72998"/>
        <dbReference type="ChEBI" id="CHEBI:72999"/>
    </reaction>
    <physiologicalReaction direction="left-to-right" evidence="29">
        <dbReference type="Rhea" id="RHEA:41224"/>
    </physiologicalReaction>
</comment>
<evidence type="ECO:0000256" key="3">
    <source>
        <dbReference type="ARBA" id="ARBA00015133"/>
    </source>
</evidence>
<evidence type="ECO:0000256" key="11">
    <source>
        <dbReference type="ARBA" id="ARBA00023136"/>
    </source>
</evidence>
<feature type="signal peptide" evidence="43">
    <location>
        <begin position="1"/>
        <end position="24"/>
    </location>
</feature>
<comment type="catalytic activity">
    <reaction evidence="13">
        <text>a triacylglycerol + H2O = a diacylglycerol + a fatty acid + H(+)</text>
        <dbReference type="Rhea" id="RHEA:12044"/>
        <dbReference type="ChEBI" id="CHEBI:15377"/>
        <dbReference type="ChEBI" id="CHEBI:15378"/>
        <dbReference type="ChEBI" id="CHEBI:17855"/>
        <dbReference type="ChEBI" id="CHEBI:18035"/>
        <dbReference type="ChEBI" id="CHEBI:28868"/>
        <dbReference type="EC" id="3.1.1.3"/>
    </reaction>
    <physiologicalReaction direction="left-to-right" evidence="13">
        <dbReference type="Rhea" id="RHEA:12045"/>
    </physiologicalReaction>
</comment>
<dbReference type="RefSeq" id="XP_026668990.1">
    <property type="nucleotide sequence ID" value="XM_026813189.1"/>
</dbReference>
<comment type="catalytic activity">
    <reaction evidence="40">
        <text>1,2-dihexadecanoyl-sn-glycero-3-phosphocholine + 2 H2O = sn-glycerol 3-phosphocholine + 2 hexadecanoate + 2 H(+)</text>
        <dbReference type="Rhea" id="RHEA:40975"/>
        <dbReference type="ChEBI" id="CHEBI:7896"/>
        <dbReference type="ChEBI" id="CHEBI:15377"/>
        <dbReference type="ChEBI" id="CHEBI:15378"/>
        <dbReference type="ChEBI" id="CHEBI:16870"/>
        <dbReference type="ChEBI" id="CHEBI:72999"/>
    </reaction>
    <physiologicalReaction direction="left-to-right" evidence="40">
        <dbReference type="Rhea" id="RHEA:40976"/>
    </physiologicalReaction>
</comment>
<feature type="chain" id="PRO_5042618678" description="Phospholipase B1, membrane-associated" evidence="43">
    <location>
        <begin position="25"/>
        <end position="554"/>
    </location>
</feature>
<dbReference type="GO" id="GO:0004623">
    <property type="term" value="F:phospholipase A2 activity"/>
    <property type="evidence" value="ECO:0007669"/>
    <property type="project" value="UniProtKB-EC"/>
</dbReference>
<dbReference type="SUPFAM" id="SSF52266">
    <property type="entry name" value="SGNH hydrolase"/>
    <property type="match status" value="1"/>
</dbReference>
<evidence type="ECO:0000256" key="14">
    <source>
        <dbReference type="ARBA" id="ARBA00023408"/>
    </source>
</evidence>
<evidence type="ECO:0000256" key="17">
    <source>
        <dbReference type="ARBA" id="ARBA00031182"/>
    </source>
</evidence>
<comment type="catalytic activity">
    <reaction evidence="21">
        <text>1-hexadecanoyl-2-(9Z)-octadecenoyl-3-octadecanoyl-sn-glycerol + H2O = 2-(9Z-octadecenoyl)-3-octadecanoyl-sn-glycerol + hexadecanoate + H(+)</text>
        <dbReference type="Rhea" id="RHEA:41107"/>
        <dbReference type="ChEBI" id="CHEBI:7896"/>
        <dbReference type="ChEBI" id="CHEBI:15377"/>
        <dbReference type="ChEBI" id="CHEBI:15378"/>
        <dbReference type="ChEBI" id="CHEBI:75558"/>
        <dbReference type="ChEBI" id="CHEBI:77623"/>
    </reaction>
    <physiologicalReaction direction="left-to-right" evidence="21">
        <dbReference type="Rhea" id="RHEA:41108"/>
    </physiologicalReaction>
</comment>
<comment type="catalytic activity">
    <reaction evidence="38">
        <text>1-O-hexadecyl-2-(9Z)-octadecenoyl-sn-glycero-3-phosphocholine + H2O = 1-O-hexadecyl-sn-glycero-3-phosphocholine + (9Z)-octadecenoate + H(+)</text>
        <dbReference type="Rhea" id="RHEA:40915"/>
        <dbReference type="ChEBI" id="CHEBI:15377"/>
        <dbReference type="ChEBI" id="CHEBI:15378"/>
        <dbReference type="ChEBI" id="CHEBI:30823"/>
        <dbReference type="ChEBI" id="CHEBI:34112"/>
        <dbReference type="ChEBI" id="CHEBI:64496"/>
    </reaction>
    <physiologicalReaction direction="left-to-right" evidence="38">
        <dbReference type="Rhea" id="RHEA:40916"/>
    </physiologicalReaction>
</comment>
<comment type="subcellular location">
    <subcellularLocation>
        <location evidence="1">Apical cell membrane</location>
        <topology evidence="1">Single-pass type I membrane protein</topology>
    </subcellularLocation>
</comment>
<evidence type="ECO:0000256" key="15">
    <source>
        <dbReference type="ARBA" id="ARBA00023422"/>
    </source>
</evidence>
<evidence type="ECO:0000256" key="29">
    <source>
        <dbReference type="ARBA" id="ARBA00048227"/>
    </source>
</evidence>
<evidence type="ECO:0000256" key="12">
    <source>
        <dbReference type="ARBA" id="ARBA00023180"/>
    </source>
</evidence>
<keyword evidence="12" id="KW-0325">Glycoprotein</keyword>
<dbReference type="Gene3D" id="3.40.50.1110">
    <property type="entry name" value="SGNH hydrolase"/>
    <property type="match status" value="1"/>
</dbReference>
<comment type="catalytic activity">
    <reaction evidence="36">
        <text>1-hexadecanoyl-2-(9Z-octadecenoyl)-sn-glycero-3-phosphocholine + H2O = 1-hexadecanoyl-sn-glycero-3-phosphocholine + (9Z)-octadecenoate + H(+)</text>
        <dbReference type="Rhea" id="RHEA:38779"/>
        <dbReference type="ChEBI" id="CHEBI:15377"/>
        <dbReference type="ChEBI" id="CHEBI:15378"/>
        <dbReference type="ChEBI" id="CHEBI:30823"/>
        <dbReference type="ChEBI" id="CHEBI:72998"/>
        <dbReference type="ChEBI" id="CHEBI:73001"/>
    </reaction>
    <physiologicalReaction direction="left-to-right" evidence="36">
        <dbReference type="Rhea" id="RHEA:38780"/>
    </physiologicalReaction>
</comment>
<evidence type="ECO:0000256" key="10">
    <source>
        <dbReference type="ARBA" id="ARBA00023098"/>
    </source>
</evidence>
<comment type="catalytic activity">
    <reaction evidence="34">
        <text>1-hexadecanoyl-2-(9Z-octadecenoyl)-sn-glycero-3-phosphoethanolamine + H2O = 1-hexadecanoyl-sn-glycero-3-phosphoethanolamine + (9Z)-octadecenoate + H(+)</text>
        <dbReference type="Rhea" id="RHEA:40911"/>
        <dbReference type="ChEBI" id="CHEBI:15377"/>
        <dbReference type="ChEBI" id="CHEBI:15378"/>
        <dbReference type="ChEBI" id="CHEBI:30823"/>
        <dbReference type="ChEBI" id="CHEBI:73004"/>
        <dbReference type="ChEBI" id="CHEBI:73007"/>
    </reaction>
    <physiologicalReaction direction="left-to-right" evidence="34">
        <dbReference type="Rhea" id="RHEA:40912"/>
    </physiologicalReaction>
</comment>
<comment type="catalytic activity">
    <reaction evidence="22">
        <text>1,3-dihexadecanoyl-2-(9Z-octadecenoyl)glycerol + H2O = 1-hexadecanoyl-2-(9Z-octadecenoyl)-glycerol + hexadecanoate + H(+)</text>
        <dbReference type="Rhea" id="RHEA:40979"/>
        <dbReference type="ChEBI" id="CHEBI:7896"/>
        <dbReference type="ChEBI" id="CHEBI:15377"/>
        <dbReference type="ChEBI" id="CHEBI:15378"/>
        <dbReference type="ChEBI" id="CHEBI:75585"/>
        <dbReference type="ChEBI" id="CHEBI:75688"/>
    </reaction>
    <physiologicalReaction direction="left-to-right" evidence="22">
        <dbReference type="Rhea" id="RHEA:40980"/>
    </physiologicalReaction>
</comment>
<comment type="catalytic activity">
    <reaction evidence="35">
        <text>1-hexadecanoyl-sn-glycero-3-phosphocholine + H2O = sn-glycerol 3-phosphocholine + hexadecanoate + H(+)</text>
        <dbReference type="Rhea" id="RHEA:40435"/>
        <dbReference type="ChEBI" id="CHEBI:7896"/>
        <dbReference type="ChEBI" id="CHEBI:15377"/>
        <dbReference type="ChEBI" id="CHEBI:15378"/>
        <dbReference type="ChEBI" id="CHEBI:16870"/>
        <dbReference type="ChEBI" id="CHEBI:72998"/>
    </reaction>
    <physiologicalReaction direction="left-to-right" evidence="35">
        <dbReference type="Rhea" id="RHEA:40436"/>
    </physiologicalReaction>
</comment>
<evidence type="ECO:0000256" key="19">
    <source>
        <dbReference type="ARBA" id="ARBA00033022"/>
    </source>
</evidence>
<dbReference type="Pfam" id="PF00657">
    <property type="entry name" value="Lipase_GDSL"/>
    <property type="match status" value="1"/>
</dbReference>
<evidence type="ECO:0000313" key="44">
    <source>
        <dbReference type="Proteomes" id="UP000694925"/>
    </source>
</evidence>
<evidence type="ECO:0000256" key="30">
    <source>
        <dbReference type="ARBA" id="ARBA00048362"/>
    </source>
</evidence>
<evidence type="ECO:0000256" key="36">
    <source>
        <dbReference type="ARBA" id="ARBA00048699"/>
    </source>
</evidence>
<evidence type="ECO:0000256" key="1">
    <source>
        <dbReference type="ARBA" id="ARBA00004247"/>
    </source>
</evidence>
<evidence type="ECO:0000256" key="31">
    <source>
        <dbReference type="ARBA" id="ARBA00048374"/>
    </source>
</evidence>
<comment type="catalytic activity">
    <reaction evidence="41">
        <text>1,3-di-(9Z-octadecenoyl)-glycerol + H2O = 1-(9Z-octadecenoyl)-glycerol + (9Z)-octadecenoate + H(+)</text>
        <dbReference type="Rhea" id="RHEA:39939"/>
        <dbReference type="ChEBI" id="CHEBI:15377"/>
        <dbReference type="ChEBI" id="CHEBI:15378"/>
        <dbReference type="ChEBI" id="CHEBI:30823"/>
        <dbReference type="ChEBI" id="CHEBI:75342"/>
        <dbReference type="ChEBI" id="CHEBI:75735"/>
    </reaction>
    <physiologicalReaction direction="left-to-right" evidence="41">
        <dbReference type="Rhea" id="RHEA:39940"/>
    </physiologicalReaction>
</comment>
<dbReference type="GO" id="GO:0016324">
    <property type="term" value="C:apical plasma membrane"/>
    <property type="evidence" value="ECO:0007669"/>
    <property type="project" value="UniProtKB-SubCell"/>
</dbReference>
<evidence type="ECO:0000256" key="41">
    <source>
        <dbReference type="ARBA" id="ARBA00049372"/>
    </source>
</evidence>
<dbReference type="CDD" id="cd01824">
    <property type="entry name" value="Phospholipase_B_like"/>
    <property type="match status" value="1"/>
</dbReference>
<dbReference type="FunFam" id="3.40.50.1110:FF:000005">
    <property type="entry name" value="Phospholipase B1"/>
    <property type="match status" value="1"/>
</dbReference>
<evidence type="ECO:0000256" key="39">
    <source>
        <dbReference type="ARBA" id="ARBA00048939"/>
    </source>
</evidence>
<comment type="catalytic activity">
    <reaction evidence="30">
        <text>1-hexadecanoyl-2-(9Z,12Z-octadecadienoyl)-sn-glycero-3-phosphocholine + H2O = 2-(9Z,12Z-octadecadienoyl)-sn-glycero-3-phosphocholine + hexadecanoate + H(+)</text>
        <dbReference type="Rhea" id="RHEA:40971"/>
        <dbReference type="ChEBI" id="CHEBI:7896"/>
        <dbReference type="ChEBI" id="CHEBI:15377"/>
        <dbReference type="ChEBI" id="CHEBI:15378"/>
        <dbReference type="ChEBI" id="CHEBI:73002"/>
        <dbReference type="ChEBI" id="CHEBI:76084"/>
    </reaction>
    <physiologicalReaction direction="left-to-right" evidence="30">
        <dbReference type="Rhea" id="RHEA:40972"/>
    </physiologicalReaction>
</comment>
<evidence type="ECO:0000256" key="13">
    <source>
        <dbReference type="ARBA" id="ARBA00023369"/>
    </source>
</evidence>
<comment type="catalytic activity">
    <reaction evidence="39">
        <text>1-hexadecanoyl-2-(9Z)-octadecenoyl-3-octadecanoyl-sn-glycerol + H2O = 1-hexadecanoyl-3-octadecanoyl-sn-glycerol + (9Z)-octadecenoate + H(+)</text>
        <dbReference type="Rhea" id="RHEA:41103"/>
        <dbReference type="ChEBI" id="CHEBI:15377"/>
        <dbReference type="ChEBI" id="CHEBI:15378"/>
        <dbReference type="ChEBI" id="CHEBI:30823"/>
        <dbReference type="ChEBI" id="CHEBI:77623"/>
        <dbReference type="ChEBI" id="CHEBI:77624"/>
    </reaction>
    <physiologicalReaction direction="left-to-right" evidence="39">
        <dbReference type="Rhea" id="RHEA:41104"/>
    </physiologicalReaction>
</comment>
<dbReference type="Proteomes" id="UP000694925">
    <property type="component" value="Unplaced"/>
</dbReference>
<evidence type="ECO:0000256" key="16">
    <source>
        <dbReference type="ARBA" id="ARBA00029723"/>
    </source>
</evidence>
<keyword evidence="4" id="KW-1003">Cell membrane</keyword>
<keyword evidence="44" id="KW-1185">Reference proteome</keyword>
<evidence type="ECO:0000256" key="8">
    <source>
        <dbReference type="ARBA" id="ARBA00022801"/>
    </source>
</evidence>
<dbReference type="PANTHER" id="PTHR21325:SF31">
    <property type="entry name" value="GH22081P-RELATED"/>
    <property type="match status" value="1"/>
</dbReference>
<comment type="catalytic activity">
    <reaction evidence="27">
        <text>a 1-O-alkyl-2-acyl-sn-glycero-3-phosphocholine + H2O = a 1-O-alkyl-sn-glycero-3-phosphocholine + a fatty acid + H(+)</text>
        <dbReference type="Rhea" id="RHEA:36231"/>
        <dbReference type="ChEBI" id="CHEBI:15377"/>
        <dbReference type="ChEBI" id="CHEBI:15378"/>
        <dbReference type="ChEBI" id="CHEBI:28868"/>
        <dbReference type="ChEBI" id="CHEBI:30909"/>
        <dbReference type="ChEBI" id="CHEBI:36702"/>
        <dbReference type="EC" id="3.1.1.4"/>
    </reaction>
    <physiologicalReaction direction="left-to-right" evidence="27">
        <dbReference type="Rhea" id="RHEA:36232"/>
    </physiologicalReaction>
</comment>
<comment type="catalytic activity">
    <reaction evidence="23">
        <text>1-(9Z-octadecenoyl)-glycerol + H2O = glycerol + (9Z)-octadecenoate + H(+)</text>
        <dbReference type="Rhea" id="RHEA:38487"/>
        <dbReference type="ChEBI" id="CHEBI:15377"/>
        <dbReference type="ChEBI" id="CHEBI:15378"/>
        <dbReference type="ChEBI" id="CHEBI:17754"/>
        <dbReference type="ChEBI" id="CHEBI:30823"/>
        <dbReference type="ChEBI" id="CHEBI:75342"/>
    </reaction>
    <physiologicalReaction direction="left-to-right" evidence="23">
        <dbReference type="Rhea" id="RHEA:38488"/>
    </physiologicalReaction>
</comment>
<evidence type="ECO:0000256" key="38">
    <source>
        <dbReference type="ARBA" id="ARBA00048872"/>
    </source>
</evidence>
<organism evidence="44 45">
    <name type="scientific">Ceratina calcarata</name>
    <dbReference type="NCBI Taxonomy" id="156304"/>
    <lineage>
        <taxon>Eukaryota</taxon>
        <taxon>Metazoa</taxon>
        <taxon>Ecdysozoa</taxon>
        <taxon>Arthropoda</taxon>
        <taxon>Hexapoda</taxon>
        <taxon>Insecta</taxon>
        <taxon>Pterygota</taxon>
        <taxon>Neoptera</taxon>
        <taxon>Endopterygota</taxon>
        <taxon>Hymenoptera</taxon>
        <taxon>Apocrita</taxon>
        <taxon>Aculeata</taxon>
        <taxon>Apoidea</taxon>
        <taxon>Anthophila</taxon>
        <taxon>Apidae</taxon>
        <taxon>Ceratina</taxon>
        <taxon>Zadontomerus</taxon>
    </lineage>
</organism>
<evidence type="ECO:0000256" key="21">
    <source>
        <dbReference type="ARBA" id="ARBA00047324"/>
    </source>
</evidence>
<comment type="catalytic activity">
    <reaction evidence="37">
        <text>1,3-dihexadecanoyl-2-(9Z-octadecenoyl)glycerol + H2O = 1,3-dihexadecanoylglycerol + (9Z)-octadecenoate + H(+)</text>
        <dbReference type="Rhea" id="RHEA:40983"/>
        <dbReference type="ChEBI" id="CHEBI:15377"/>
        <dbReference type="ChEBI" id="CHEBI:15378"/>
        <dbReference type="ChEBI" id="CHEBI:30823"/>
        <dbReference type="ChEBI" id="CHEBI:75688"/>
        <dbReference type="ChEBI" id="CHEBI:77619"/>
    </reaction>
    <physiologicalReaction direction="left-to-right" evidence="37">
        <dbReference type="Rhea" id="RHEA:40984"/>
    </physiologicalReaction>
</comment>
<evidence type="ECO:0000256" key="35">
    <source>
        <dbReference type="ARBA" id="ARBA00048656"/>
    </source>
</evidence>
<evidence type="ECO:0000256" key="20">
    <source>
        <dbReference type="ARBA" id="ARBA00045916"/>
    </source>
</evidence>
<keyword evidence="7" id="KW-0677">Repeat</keyword>
<proteinExistence type="inferred from homology"/>
<evidence type="ECO:0000256" key="34">
    <source>
        <dbReference type="ARBA" id="ARBA00048613"/>
    </source>
</evidence>
<evidence type="ECO:0000256" key="28">
    <source>
        <dbReference type="ARBA" id="ARBA00048058"/>
    </source>
</evidence>
<evidence type="ECO:0000256" key="22">
    <source>
        <dbReference type="ARBA" id="ARBA00047363"/>
    </source>
</evidence>
<evidence type="ECO:0000256" key="5">
    <source>
        <dbReference type="ARBA" id="ARBA00022692"/>
    </source>
</evidence>
<evidence type="ECO:0000256" key="23">
    <source>
        <dbReference type="ARBA" id="ARBA00047438"/>
    </source>
</evidence>
<keyword evidence="11" id="KW-0472">Membrane</keyword>
<evidence type="ECO:0000256" key="27">
    <source>
        <dbReference type="ARBA" id="ARBA00048049"/>
    </source>
</evidence>
<dbReference type="GO" id="GO:0004622">
    <property type="term" value="F:phosphatidylcholine lysophospholipase activity"/>
    <property type="evidence" value="ECO:0007669"/>
    <property type="project" value="UniProtKB-EC"/>
</dbReference>
<evidence type="ECO:0000256" key="25">
    <source>
        <dbReference type="ARBA" id="ARBA00048011"/>
    </source>
</evidence>
<comment type="catalytic activity">
    <reaction evidence="28">
        <text>1,2-di-(9Z-octadecenoyl)-sn-glycero-3-phosphocholine + H2O = 1-(9Z-octadecenoyl)-sn-glycero-3-phosphocholine + (9Z)-octadecenoate + H(+)</text>
        <dbReference type="Rhea" id="RHEA:40923"/>
        <dbReference type="ChEBI" id="CHEBI:15377"/>
        <dbReference type="ChEBI" id="CHEBI:15378"/>
        <dbReference type="ChEBI" id="CHEBI:28610"/>
        <dbReference type="ChEBI" id="CHEBI:30823"/>
        <dbReference type="ChEBI" id="CHEBI:74669"/>
    </reaction>
    <physiologicalReaction direction="left-to-right" evidence="28">
        <dbReference type="Rhea" id="RHEA:40924"/>
    </physiologicalReaction>
</comment>
<keyword evidence="8" id="KW-0378">Hydrolase</keyword>
<evidence type="ECO:0000256" key="37">
    <source>
        <dbReference type="ARBA" id="ARBA00048869"/>
    </source>
</evidence>
<evidence type="ECO:0000256" key="2">
    <source>
        <dbReference type="ARBA" id="ARBA00009979"/>
    </source>
</evidence>
<dbReference type="InterPro" id="IPR038885">
    <property type="entry name" value="PLB1"/>
</dbReference>
<keyword evidence="9" id="KW-1133">Transmembrane helix</keyword>
<comment type="catalytic activity">
    <reaction evidence="24">
        <text>1-hexadecanoyl-2-(9Z)-octadecenoyl-3-octadecanoyl-sn-glycerol + H2O = 1-hexadecanoyl-2-(9Z-octadecenoyl)-sn-glycerol + octadecanoate + H(+)</text>
        <dbReference type="Rhea" id="RHEA:41111"/>
        <dbReference type="ChEBI" id="CHEBI:15377"/>
        <dbReference type="ChEBI" id="CHEBI:15378"/>
        <dbReference type="ChEBI" id="CHEBI:25629"/>
        <dbReference type="ChEBI" id="CHEBI:75466"/>
        <dbReference type="ChEBI" id="CHEBI:77623"/>
    </reaction>
    <physiologicalReaction direction="left-to-right" evidence="24">
        <dbReference type="Rhea" id="RHEA:41112"/>
    </physiologicalReaction>
</comment>
<evidence type="ECO:0000256" key="42">
    <source>
        <dbReference type="ARBA" id="ARBA00049461"/>
    </source>
</evidence>
<comment type="catalytic activity">
    <reaction evidence="42">
        <text>2-(9Z-octadecenoyl)-glycerol + H2O = glycerol + (9Z)-octadecenoate + H(+)</text>
        <dbReference type="Rhea" id="RHEA:38491"/>
        <dbReference type="ChEBI" id="CHEBI:15377"/>
        <dbReference type="ChEBI" id="CHEBI:15378"/>
        <dbReference type="ChEBI" id="CHEBI:17754"/>
        <dbReference type="ChEBI" id="CHEBI:30823"/>
        <dbReference type="ChEBI" id="CHEBI:73990"/>
    </reaction>
    <physiologicalReaction direction="left-to-right" evidence="42">
        <dbReference type="Rhea" id="RHEA:38492"/>
    </physiologicalReaction>
</comment>
<comment type="catalytic activity">
    <reaction evidence="33">
        <text>a 1-acyl-sn-glycero-3-phosphocholine + H2O = sn-glycerol 3-phosphocholine + a fatty acid + H(+)</text>
        <dbReference type="Rhea" id="RHEA:15177"/>
        <dbReference type="ChEBI" id="CHEBI:15377"/>
        <dbReference type="ChEBI" id="CHEBI:15378"/>
        <dbReference type="ChEBI" id="CHEBI:16870"/>
        <dbReference type="ChEBI" id="CHEBI:28868"/>
        <dbReference type="ChEBI" id="CHEBI:58168"/>
        <dbReference type="EC" id="3.1.1.5"/>
    </reaction>
    <physiologicalReaction direction="left-to-right" evidence="33">
        <dbReference type="Rhea" id="RHEA:15178"/>
    </physiologicalReaction>
</comment>
<accession>A0AAJ7WAA0</accession>
<name>A0AAJ7WAA0_9HYME</name>
<evidence type="ECO:0000256" key="43">
    <source>
        <dbReference type="SAM" id="SignalP"/>
    </source>
</evidence>
<evidence type="ECO:0000256" key="6">
    <source>
        <dbReference type="ARBA" id="ARBA00022729"/>
    </source>
</evidence>
<evidence type="ECO:0000256" key="33">
    <source>
        <dbReference type="ARBA" id="ARBA00048454"/>
    </source>
</evidence>
<protein>
    <recommendedName>
        <fullName evidence="3">Phospholipase B1, membrane-associated</fullName>
    </recommendedName>
    <alternativeName>
        <fullName evidence="16">Lysophospholipase</fullName>
    </alternativeName>
    <alternativeName>
        <fullName evidence="17">Phospholipase A2</fullName>
    </alternativeName>
    <alternativeName>
        <fullName evidence="19">Phospholipase B/lipase</fullName>
    </alternativeName>
    <alternativeName>
        <fullName evidence="18">Triacylglycerol lipase</fullName>
    </alternativeName>
</protein>
<evidence type="ECO:0000256" key="4">
    <source>
        <dbReference type="ARBA" id="ARBA00022475"/>
    </source>
</evidence>
<dbReference type="KEGG" id="ccal:108624530"/>
<sequence length="554" mass="62220">MHLSLSLSSSPFLILILLPTVATAGSFMDLLRSVFQTGREHFDKNGIAYPMIRYSGGRDQPRVPDYAPFPCNVQFGRSPTIPDSVHRLRPGDIDIVGGLGDSLVAGSGALEEFAIGTFIEARGVSWCVGGQGDWRRFLTVPNLLKVFNPNLMGYSTGTGEFISARAKLNVAFPVAATEDALQQARILVQRIKSDPKMNVKNQWKLVTIFFGANDICSAQCYNPAQFSPLRYALHLRRTLDFLKITLPRTLVNLVPVIGNIDFSQFTLHIQGVPRNTLHDYSNACYNLIKKYFQQKLISFRLAIHCNKKSWKESFLFYICNIMRASSKFFLGSRPKSLPLRVPTGLNPPLYLFLSLCHPKVMVFNPNLMGYSTGTGEFISARAKLNVAFPVAATEDALQQARILVQRIKSDPKMNVKNQWKMADSRDVVCQVLTKGRRYDDSPDFTVVLQPFIKLFNAPNADPKRAPPIDPALVTYDCFHFSQKGHALGANLLWNNMFEPVGNKTERGLPEVFERLLCPNENAPYIFTNVNSRRFRMTGRQDGITVARRRARGTD</sequence>
<dbReference type="PANTHER" id="PTHR21325">
    <property type="entry name" value="PHOSPHOLIPASE B, PLB1"/>
    <property type="match status" value="1"/>
</dbReference>
<dbReference type="GO" id="GO:0006644">
    <property type="term" value="P:phospholipid metabolic process"/>
    <property type="evidence" value="ECO:0007669"/>
    <property type="project" value="TreeGrafter"/>
</dbReference>
<evidence type="ECO:0000256" key="24">
    <source>
        <dbReference type="ARBA" id="ARBA00047459"/>
    </source>
</evidence>
<dbReference type="GO" id="GO:0004806">
    <property type="term" value="F:triacylglycerol lipase activity"/>
    <property type="evidence" value="ECO:0007669"/>
    <property type="project" value="UniProtKB-EC"/>
</dbReference>
<comment type="catalytic activity">
    <reaction evidence="32">
        <text>1,2,3-tri-(9Z-octadecenoyl)-glycerol + H2O = di-(9Z)-octadecenoylglycerol + (9Z)-octadecenoate + H(+)</text>
        <dbReference type="Rhea" id="RHEA:38575"/>
        <dbReference type="ChEBI" id="CHEBI:15377"/>
        <dbReference type="ChEBI" id="CHEBI:15378"/>
        <dbReference type="ChEBI" id="CHEBI:30823"/>
        <dbReference type="ChEBI" id="CHEBI:53753"/>
        <dbReference type="ChEBI" id="CHEBI:75945"/>
    </reaction>
    <physiologicalReaction direction="left-to-right" evidence="32">
        <dbReference type="Rhea" id="RHEA:38576"/>
    </physiologicalReaction>
</comment>
<dbReference type="AlphaFoldDB" id="A0AAJ7WAA0"/>
<keyword evidence="5" id="KW-0812">Transmembrane</keyword>
<comment type="catalytic activity">
    <reaction evidence="15">
        <text>a 1,2-diacyl-sn-glycero-3-phosphocholine + H2O = a 1-acyl-sn-glycero-3-phosphocholine + a fatty acid + H(+)</text>
        <dbReference type="Rhea" id="RHEA:15801"/>
        <dbReference type="ChEBI" id="CHEBI:15377"/>
        <dbReference type="ChEBI" id="CHEBI:15378"/>
        <dbReference type="ChEBI" id="CHEBI:28868"/>
        <dbReference type="ChEBI" id="CHEBI:57643"/>
        <dbReference type="ChEBI" id="CHEBI:58168"/>
        <dbReference type="EC" id="3.1.1.4"/>
    </reaction>
    <physiologicalReaction direction="left-to-right" evidence="15">
        <dbReference type="Rhea" id="RHEA:15802"/>
    </physiologicalReaction>
</comment>
<dbReference type="InterPro" id="IPR035547">
    <property type="entry name" value="Phospholipase_B"/>
</dbReference>
<comment type="function">
    <text evidence="20">Calcium-independent membrane-associated phospholipase that catalyzes complete diacylation of phospholipids by hydrolyzing both sn-1 and sn-2 fatty acyl chains attached to the glycerol backbone (phospholipase B activity). Has dual phospholipase and lysophospholipase activities toward diacylphospholipids. Preferentially cleaves sn-2 ester bonds over sn-1 bonds. Acts as a lipase toward glycerolipid substrates. Hydrolyzes fatty acyl chains of diacylglycerols with preference for the sn-2 position and of triacylglycerols with not positional selectivity. May also hydrolyze long chain retinyl esters such as retinyl palmitate. May contribute to digestion of dietary phospholipids, glycerolipids and retinoids, facilitating lipid absorption at the brush border.</text>
</comment>
<evidence type="ECO:0000256" key="40">
    <source>
        <dbReference type="ARBA" id="ARBA00049363"/>
    </source>
</evidence>
<reference evidence="45" key="1">
    <citation type="submission" date="2025-08" db="UniProtKB">
        <authorList>
            <consortium name="RefSeq"/>
        </authorList>
    </citation>
    <scope>IDENTIFICATION</scope>
    <source>
        <tissue evidence="45">Whole body</tissue>
    </source>
</reference>
<dbReference type="GeneID" id="108624530"/>
<comment type="catalytic activity">
    <reaction evidence="26">
        <text>1-hexadecanoyl-2-(9Z-octadecenoyl)-sn-glycero-3-phospho-(1'-sn-glycerol) + H2O = 1-hexadecanoyl-sn-glycero-3-phospho-(1'-sn-glycerol) + (9Z)-octadecenoate + H(+)</text>
        <dbReference type="Rhea" id="RHEA:40919"/>
        <dbReference type="ChEBI" id="CHEBI:15377"/>
        <dbReference type="ChEBI" id="CHEBI:15378"/>
        <dbReference type="ChEBI" id="CHEBI:30823"/>
        <dbReference type="ChEBI" id="CHEBI:72841"/>
        <dbReference type="ChEBI" id="CHEBI:75158"/>
    </reaction>
    <physiologicalReaction direction="left-to-right" evidence="26">
        <dbReference type="Rhea" id="RHEA:40920"/>
    </physiologicalReaction>
</comment>
<evidence type="ECO:0000256" key="26">
    <source>
        <dbReference type="ARBA" id="ARBA00048015"/>
    </source>
</evidence>